<feature type="non-terminal residue" evidence="3">
    <location>
        <position position="41"/>
    </location>
</feature>
<proteinExistence type="predicted"/>
<accession>A0A822FEL6</accession>
<sequence>MNILPKKRWHVRTKDNIARVLRDEKKAAEEEQKTLRRKTLA</sequence>
<evidence type="ECO:0000313" key="5">
    <source>
        <dbReference type="Proteomes" id="UP000663848"/>
    </source>
</evidence>
<comment type="caution">
    <text evidence="3">The sequence shown here is derived from an EMBL/GenBank/DDBJ whole genome shotgun (WGS) entry which is preliminary data.</text>
</comment>
<dbReference type="PANTHER" id="PTHR22093:SF0">
    <property type="entry name" value="LEUKOCYTE RECEPTOR CLUSTER MEMBER 1"/>
    <property type="match status" value="1"/>
</dbReference>
<feature type="domain" description="CBF1-interacting co-repressor CIR N-terminal" evidence="2">
    <location>
        <begin position="9"/>
        <end position="38"/>
    </location>
</feature>
<dbReference type="Pfam" id="PF10197">
    <property type="entry name" value="Cir_N"/>
    <property type="match status" value="1"/>
</dbReference>
<dbReference type="InterPro" id="IPR039875">
    <property type="entry name" value="LENG1-like"/>
</dbReference>
<dbReference type="AlphaFoldDB" id="A0A822FEL6"/>
<gene>
    <name evidence="3" type="ORF">QYT958_LOCUS46287</name>
    <name evidence="4" type="ORF">QYT958_LOCUS47990</name>
</gene>
<reference evidence="3" key="1">
    <citation type="submission" date="2021-02" db="EMBL/GenBank/DDBJ databases">
        <authorList>
            <person name="Nowell W R."/>
        </authorList>
    </citation>
    <scope>NUCLEOTIDE SEQUENCE</scope>
</reference>
<feature type="coiled-coil region" evidence="1">
    <location>
        <begin position="11"/>
        <end position="38"/>
    </location>
</feature>
<dbReference type="InterPro" id="IPR019339">
    <property type="entry name" value="CIR_N_dom"/>
</dbReference>
<organism evidence="3 5">
    <name type="scientific">Rotaria socialis</name>
    <dbReference type="NCBI Taxonomy" id="392032"/>
    <lineage>
        <taxon>Eukaryota</taxon>
        <taxon>Metazoa</taxon>
        <taxon>Spiralia</taxon>
        <taxon>Gnathifera</taxon>
        <taxon>Rotifera</taxon>
        <taxon>Eurotatoria</taxon>
        <taxon>Bdelloidea</taxon>
        <taxon>Philodinida</taxon>
        <taxon>Philodinidae</taxon>
        <taxon>Rotaria</taxon>
    </lineage>
</organism>
<dbReference type="EMBL" id="CAJOBR010081542">
    <property type="protein sequence ID" value="CAF5124478.1"/>
    <property type="molecule type" value="Genomic_DNA"/>
</dbReference>
<dbReference type="PANTHER" id="PTHR22093">
    <property type="entry name" value="LEUKOCYTE RECEPTOR CLUSTER LRC MEMBER 1"/>
    <property type="match status" value="1"/>
</dbReference>
<evidence type="ECO:0000313" key="3">
    <source>
        <dbReference type="EMBL" id="CAF5124478.1"/>
    </source>
</evidence>
<evidence type="ECO:0000259" key="2">
    <source>
        <dbReference type="Pfam" id="PF10197"/>
    </source>
</evidence>
<evidence type="ECO:0000256" key="1">
    <source>
        <dbReference type="SAM" id="Coils"/>
    </source>
</evidence>
<dbReference type="EMBL" id="CAJOBR010093330">
    <property type="protein sequence ID" value="CAF5144121.1"/>
    <property type="molecule type" value="Genomic_DNA"/>
</dbReference>
<protein>
    <recommendedName>
        <fullName evidence="2">CBF1-interacting co-repressor CIR N-terminal domain-containing protein</fullName>
    </recommendedName>
</protein>
<keyword evidence="1" id="KW-0175">Coiled coil</keyword>
<dbReference type="Proteomes" id="UP000663848">
    <property type="component" value="Unassembled WGS sequence"/>
</dbReference>
<name>A0A822FEL6_9BILA</name>
<evidence type="ECO:0000313" key="4">
    <source>
        <dbReference type="EMBL" id="CAF5144121.1"/>
    </source>
</evidence>